<evidence type="ECO:0000256" key="5">
    <source>
        <dbReference type="ARBA" id="ARBA00022989"/>
    </source>
</evidence>
<evidence type="ECO:0000256" key="7">
    <source>
        <dbReference type="SAM" id="MobiDB-lite"/>
    </source>
</evidence>
<protein>
    <submittedName>
        <fullName evidence="9">Multidrug transporter</fullName>
    </submittedName>
</protein>
<evidence type="ECO:0000256" key="1">
    <source>
        <dbReference type="ARBA" id="ARBA00004429"/>
    </source>
</evidence>
<comment type="subcellular location">
    <subcellularLocation>
        <location evidence="1">Cell inner membrane</location>
        <topology evidence="1">Multi-pass membrane protein</topology>
    </subcellularLocation>
</comment>
<dbReference type="AlphaFoldDB" id="A0A318PW81"/>
<gene>
    <name evidence="9" type="ORF">CFR72_07345</name>
</gene>
<dbReference type="GO" id="GO:0005886">
    <property type="term" value="C:plasma membrane"/>
    <property type="evidence" value="ECO:0007669"/>
    <property type="project" value="UniProtKB-SubCell"/>
</dbReference>
<keyword evidence="2" id="KW-0813">Transport</keyword>
<evidence type="ECO:0000256" key="8">
    <source>
        <dbReference type="SAM" id="Phobius"/>
    </source>
</evidence>
<evidence type="ECO:0000256" key="2">
    <source>
        <dbReference type="ARBA" id="ARBA00022448"/>
    </source>
</evidence>
<feature type="transmembrane region" description="Helical" evidence="8">
    <location>
        <begin position="283"/>
        <end position="303"/>
    </location>
</feature>
<keyword evidence="6 8" id="KW-0472">Membrane</keyword>
<feature type="transmembrane region" description="Helical" evidence="8">
    <location>
        <begin position="356"/>
        <end position="376"/>
    </location>
</feature>
<dbReference type="PANTHER" id="PTHR43823">
    <property type="entry name" value="SPORULATION PROTEIN YKVU"/>
    <property type="match status" value="1"/>
</dbReference>
<evidence type="ECO:0000256" key="6">
    <source>
        <dbReference type="ARBA" id="ARBA00023136"/>
    </source>
</evidence>
<keyword evidence="4 8" id="KW-0812">Transmembrane</keyword>
<dbReference type="Pfam" id="PF01554">
    <property type="entry name" value="MatE"/>
    <property type="match status" value="2"/>
</dbReference>
<feature type="transmembrane region" description="Helical" evidence="8">
    <location>
        <begin position="175"/>
        <end position="195"/>
    </location>
</feature>
<name>A0A318PW81_9PROT</name>
<feature type="transmembrane region" description="Helical" evidence="8">
    <location>
        <begin position="422"/>
        <end position="440"/>
    </location>
</feature>
<feature type="transmembrane region" description="Helical" evidence="8">
    <location>
        <begin position="21"/>
        <end position="46"/>
    </location>
</feature>
<keyword evidence="3" id="KW-1003">Cell membrane</keyword>
<reference evidence="9 10" key="1">
    <citation type="submission" date="2017-07" db="EMBL/GenBank/DDBJ databases">
        <title>A draft genome sequence of Gluconacetobacter entanii LTH 4560.</title>
        <authorList>
            <person name="Skraban J."/>
            <person name="Cleenwerck I."/>
            <person name="Vandamme P."/>
            <person name="Trcek J."/>
        </authorList>
    </citation>
    <scope>NUCLEOTIDE SEQUENCE [LARGE SCALE GENOMIC DNA]</scope>
    <source>
        <strain evidence="9 10">LTH 4560</strain>
    </source>
</reference>
<dbReference type="PIRSF" id="PIRSF006603">
    <property type="entry name" value="DinF"/>
    <property type="match status" value="1"/>
</dbReference>
<evidence type="ECO:0000313" key="10">
    <source>
        <dbReference type="Proteomes" id="UP000248301"/>
    </source>
</evidence>
<dbReference type="EMBL" id="NKUF01000012">
    <property type="protein sequence ID" value="PYD63428.1"/>
    <property type="molecule type" value="Genomic_DNA"/>
</dbReference>
<dbReference type="Proteomes" id="UP000248301">
    <property type="component" value="Unassembled WGS sequence"/>
</dbReference>
<organism evidence="9 10">
    <name type="scientific">Gluconacetobacter entanii</name>
    <dbReference type="NCBI Taxonomy" id="108528"/>
    <lineage>
        <taxon>Bacteria</taxon>
        <taxon>Pseudomonadati</taxon>
        <taxon>Pseudomonadota</taxon>
        <taxon>Alphaproteobacteria</taxon>
        <taxon>Acetobacterales</taxon>
        <taxon>Acetobacteraceae</taxon>
        <taxon>Gluconacetobacter</taxon>
    </lineage>
</organism>
<dbReference type="GO" id="GO:0042910">
    <property type="term" value="F:xenobiotic transmembrane transporter activity"/>
    <property type="evidence" value="ECO:0007669"/>
    <property type="project" value="InterPro"/>
</dbReference>
<evidence type="ECO:0000256" key="3">
    <source>
        <dbReference type="ARBA" id="ARBA00022475"/>
    </source>
</evidence>
<feature type="transmembrane region" description="Helical" evidence="8">
    <location>
        <begin position="324"/>
        <end position="344"/>
    </location>
</feature>
<dbReference type="InterPro" id="IPR002528">
    <property type="entry name" value="MATE_fam"/>
</dbReference>
<keyword evidence="5 8" id="KW-1133">Transmembrane helix</keyword>
<dbReference type="InterPro" id="IPR048279">
    <property type="entry name" value="MdtK-like"/>
</dbReference>
<sequence length="498" mass="52420">MRQGTSTRRHAAFCQGSIMRHVVVMAGTGAIGLMAVFMVDLLNLFYISTLHNPAMTAAIGFTAAVGFIQIAVSIGMSIGLGATTSRQIGAGHHDMAQRIASSFFVVMLILTSLIGFGTALLAHPILHALGAHGEAEHQAALYLYISSPMLPLIAAGMGCSSLLRAVGAAQQSMNVTLAGALISALLDPVLILWMHLELQGAAFSTLASRALVAALGAYCARQHDLLAWPVVRFIRTDTHRVGQIAMPAILTNLATPIGGIFVTHAMASFGLSAVAGQATIDRIVPVAFAFVFALTGSIGPIMSQNLGAGKPERVHETLVSSLKLVLGCVALTWAILFFGQNVVIHIFSATGTTASLIRLFCNLTIGGYFFIGILFVANSAFNNLGHPLYSTLFNWGRATLGTIPFVWVGMHFGPMGVQVGQVLGSVLFGVCAVMVAFGVVRNLKVEPAAIHPDSIPSLPPAQSAESAMIELDDLDNEAQEYEQGEEDARDLSLSRSGG</sequence>
<proteinExistence type="predicted"/>
<dbReference type="RefSeq" id="WP_110913381.1">
    <property type="nucleotide sequence ID" value="NZ_NKUF01000012.1"/>
</dbReference>
<comment type="caution">
    <text evidence="9">The sequence shown here is derived from an EMBL/GenBank/DDBJ whole genome shotgun (WGS) entry which is preliminary data.</text>
</comment>
<evidence type="ECO:0000313" key="9">
    <source>
        <dbReference type="EMBL" id="PYD63428.1"/>
    </source>
</evidence>
<feature type="transmembrane region" description="Helical" evidence="8">
    <location>
        <begin position="142"/>
        <end position="163"/>
    </location>
</feature>
<evidence type="ECO:0000256" key="4">
    <source>
        <dbReference type="ARBA" id="ARBA00022692"/>
    </source>
</evidence>
<dbReference type="InterPro" id="IPR051327">
    <property type="entry name" value="MATE_MepA_subfamily"/>
</dbReference>
<accession>A0A318PW81</accession>
<dbReference type="OrthoDB" id="9806302at2"/>
<feature type="compositionally biased region" description="Acidic residues" evidence="7">
    <location>
        <begin position="478"/>
        <end position="488"/>
    </location>
</feature>
<feature type="transmembrane region" description="Helical" evidence="8">
    <location>
        <begin position="103"/>
        <end position="122"/>
    </location>
</feature>
<dbReference type="GO" id="GO:0015297">
    <property type="term" value="F:antiporter activity"/>
    <property type="evidence" value="ECO:0007669"/>
    <property type="project" value="InterPro"/>
</dbReference>
<dbReference type="PANTHER" id="PTHR43823:SF3">
    <property type="entry name" value="MULTIDRUG EXPORT PROTEIN MEPA"/>
    <property type="match status" value="1"/>
</dbReference>
<feature type="transmembrane region" description="Helical" evidence="8">
    <location>
        <begin position="58"/>
        <end position="82"/>
    </location>
</feature>
<feature type="region of interest" description="Disordered" evidence="7">
    <location>
        <begin position="478"/>
        <end position="498"/>
    </location>
</feature>